<keyword evidence="2" id="KW-1185">Reference proteome</keyword>
<name>A0A0A2V5Z6_PARBA</name>
<accession>A0A0A2V5Z6</accession>
<gene>
    <name evidence="1" type="ORF">PAAG_11470</name>
</gene>
<proteinExistence type="predicted"/>
<dbReference type="Proteomes" id="UP000002059">
    <property type="component" value="Partially assembled WGS sequence"/>
</dbReference>
<dbReference type="VEuPathDB" id="FungiDB:PAAG_11470"/>
<dbReference type="HOGENOM" id="CLU_2455349_0_0_1"/>
<dbReference type="AlphaFoldDB" id="A0A0A2V5Z6"/>
<evidence type="ECO:0000313" key="2">
    <source>
        <dbReference type="Proteomes" id="UP000002059"/>
    </source>
</evidence>
<organism evidence="1 2">
    <name type="scientific">Paracoccidioides lutzii (strain ATCC MYA-826 / Pb01)</name>
    <name type="common">Paracoccidioides brasiliensis</name>
    <dbReference type="NCBI Taxonomy" id="502779"/>
    <lineage>
        <taxon>Eukaryota</taxon>
        <taxon>Fungi</taxon>
        <taxon>Dikarya</taxon>
        <taxon>Ascomycota</taxon>
        <taxon>Pezizomycotina</taxon>
        <taxon>Eurotiomycetes</taxon>
        <taxon>Eurotiomycetidae</taxon>
        <taxon>Onygenales</taxon>
        <taxon>Ajellomycetaceae</taxon>
        <taxon>Paracoccidioides</taxon>
    </lineage>
</organism>
<dbReference type="eggNOG" id="ENOG502RQFM">
    <property type="taxonomic scope" value="Eukaryota"/>
</dbReference>
<sequence length="89" mass="10513">MIPQRTFPSEYMTILHLILSPGPHPTQIPENKRALWDQRESAGKCIRYLDHIVANVLEYDIERDFPVESFSWLLLEDKCDFDLRNPDRA</sequence>
<evidence type="ECO:0000313" key="1">
    <source>
        <dbReference type="EMBL" id="KGQ01752.1"/>
    </source>
</evidence>
<dbReference type="RefSeq" id="XP_002795605.2">
    <property type="nucleotide sequence ID" value="XM_002795559.2"/>
</dbReference>
<dbReference type="KEGG" id="pbl:PAAG_11470"/>
<dbReference type="OrthoDB" id="4206571at2759"/>
<protein>
    <submittedName>
        <fullName evidence="1">Uncharacterized protein</fullName>
    </submittedName>
</protein>
<dbReference type="EMBL" id="KN293996">
    <property type="protein sequence ID" value="KGQ01752.1"/>
    <property type="molecule type" value="Genomic_DNA"/>
</dbReference>
<dbReference type="GeneID" id="9098952"/>
<reference evidence="1 2" key="1">
    <citation type="journal article" date="2011" name="PLoS Genet.">
        <title>Comparative genomic analysis of human fungal pathogens causing paracoccidioidomycosis.</title>
        <authorList>
            <person name="Desjardins C.A."/>
            <person name="Champion M.D."/>
            <person name="Holder J.W."/>
            <person name="Muszewska A."/>
            <person name="Goldberg J."/>
            <person name="Bailao A.M."/>
            <person name="Brigido M.M."/>
            <person name="Ferreira M.E."/>
            <person name="Garcia A.M."/>
            <person name="Grynberg M."/>
            <person name="Gujja S."/>
            <person name="Heiman D.I."/>
            <person name="Henn M.R."/>
            <person name="Kodira C.D."/>
            <person name="Leon-Narvaez H."/>
            <person name="Longo L.V."/>
            <person name="Ma L.J."/>
            <person name="Malavazi I."/>
            <person name="Matsuo A.L."/>
            <person name="Morais F.V."/>
            <person name="Pereira M."/>
            <person name="Rodriguez-Brito S."/>
            <person name="Sakthikumar S."/>
            <person name="Salem-Izacc S.M."/>
            <person name="Sykes S.M."/>
            <person name="Teixeira M.M."/>
            <person name="Vallejo M.C."/>
            <person name="Walter M.E."/>
            <person name="Yandava C."/>
            <person name="Young S."/>
            <person name="Zeng Q."/>
            <person name="Zucker J."/>
            <person name="Felipe M.S."/>
            <person name="Goldman G.H."/>
            <person name="Haas B.J."/>
            <person name="McEwen J.G."/>
            <person name="Nino-Vega G."/>
            <person name="Puccia R."/>
            <person name="San-Blas G."/>
            <person name="Soares C.M."/>
            <person name="Birren B.W."/>
            <person name="Cuomo C.A."/>
        </authorList>
    </citation>
    <scope>NUCLEOTIDE SEQUENCE [LARGE SCALE GENOMIC DNA]</scope>
    <source>
        <strain evidence="2">ATCC MYA-826 / Pb01</strain>
    </source>
</reference>